<feature type="DNA-binding region" description="H-T-H motif" evidence="4">
    <location>
        <begin position="36"/>
        <end position="55"/>
    </location>
</feature>
<name>A0ABY8H735_9MICC</name>
<dbReference type="InterPro" id="IPR041490">
    <property type="entry name" value="KstR2_TetR_C"/>
</dbReference>
<gene>
    <name evidence="6" type="ORF">P8192_02270</name>
</gene>
<dbReference type="Proteomes" id="UP001219037">
    <property type="component" value="Chromosome"/>
</dbReference>
<proteinExistence type="predicted"/>
<dbReference type="RefSeq" id="WP_278158169.1">
    <property type="nucleotide sequence ID" value="NZ_CP121252.1"/>
</dbReference>
<organism evidence="6 7">
    <name type="scientific">Citricoccus muralis</name>
    <dbReference type="NCBI Taxonomy" id="169134"/>
    <lineage>
        <taxon>Bacteria</taxon>
        <taxon>Bacillati</taxon>
        <taxon>Actinomycetota</taxon>
        <taxon>Actinomycetes</taxon>
        <taxon>Micrococcales</taxon>
        <taxon>Micrococcaceae</taxon>
        <taxon>Citricoccus</taxon>
    </lineage>
</organism>
<dbReference type="PROSITE" id="PS50977">
    <property type="entry name" value="HTH_TETR_2"/>
    <property type="match status" value="1"/>
</dbReference>
<dbReference type="PANTHER" id="PTHR30055:SF234">
    <property type="entry name" value="HTH-TYPE TRANSCRIPTIONAL REGULATOR BETI"/>
    <property type="match status" value="1"/>
</dbReference>
<evidence type="ECO:0000256" key="3">
    <source>
        <dbReference type="ARBA" id="ARBA00023163"/>
    </source>
</evidence>
<dbReference type="SUPFAM" id="SSF48498">
    <property type="entry name" value="Tetracyclin repressor-like, C-terminal domain"/>
    <property type="match status" value="1"/>
</dbReference>
<accession>A0ABY8H735</accession>
<dbReference type="Gene3D" id="1.10.357.10">
    <property type="entry name" value="Tetracycline Repressor, domain 2"/>
    <property type="match status" value="1"/>
</dbReference>
<keyword evidence="1" id="KW-0805">Transcription regulation</keyword>
<dbReference type="PRINTS" id="PR00455">
    <property type="entry name" value="HTHTETR"/>
</dbReference>
<feature type="domain" description="HTH tetR-type" evidence="5">
    <location>
        <begin position="13"/>
        <end position="73"/>
    </location>
</feature>
<sequence>MTTTTAPRRGRPGYDRSTLVAVCVATFNRHGYDATSMGMLAAELGVSKSAIYHHVSSKEEILEMALGQALDALEAVLAEAEQLDESGAKRLEKALRSTVQVLIEQMPQVTLLLRLRGNSPVETAALQRRRDITSRFGRIVESGQKDGSLVTSQPPRRIARLVLGMVNSIVDWYRPGESAAEPAQLEESILRLALDGVLAER</sequence>
<evidence type="ECO:0000256" key="4">
    <source>
        <dbReference type="PROSITE-ProRule" id="PRU00335"/>
    </source>
</evidence>
<dbReference type="InterPro" id="IPR009057">
    <property type="entry name" value="Homeodomain-like_sf"/>
</dbReference>
<dbReference type="EMBL" id="CP121252">
    <property type="protein sequence ID" value="WFP16972.1"/>
    <property type="molecule type" value="Genomic_DNA"/>
</dbReference>
<keyword evidence="7" id="KW-1185">Reference proteome</keyword>
<evidence type="ECO:0000256" key="2">
    <source>
        <dbReference type="ARBA" id="ARBA00023125"/>
    </source>
</evidence>
<dbReference type="Pfam" id="PF00440">
    <property type="entry name" value="TetR_N"/>
    <property type="match status" value="1"/>
</dbReference>
<dbReference type="InterPro" id="IPR050109">
    <property type="entry name" value="HTH-type_TetR-like_transc_reg"/>
</dbReference>
<evidence type="ECO:0000313" key="7">
    <source>
        <dbReference type="Proteomes" id="UP001219037"/>
    </source>
</evidence>
<dbReference type="Pfam" id="PF17932">
    <property type="entry name" value="TetR_C_24"/>
    <property type="match status" value="1"/>
</dbReference>
<dbReference type="SUPFAM" id="SSF46689">
    <property type="entry name" value="Homeodomain-like"/>
    <property type="match status" value="1"/>
</dbReference>
<dbReference type="PANTHER" id="PTHR30055">
    <property type="entry name" value="HTH-TYPE TRANSCRIPTIONAL REGULATOR RUTR"/>
    <property type="match status" value="1"/>
</dbReference>
<reference evidence="6 7" key="1">
    <citation type="submission" date="2023-04" db="EMBL/GenBank/DDBJ databases">
        <title>Funneling lignin-derived compounds into biodiesel using alkali-halophilic Citricoccus sp. P2.</title>
        <authorList>
            <person name="Luo C.-B."/>
        </authorList>
    </citation>
    <scope>NUCLEOTIDE SEQUENCE [LARGE SCALE GENOMIC DNA]</scope>
    <source>
        <strain evidence="6 7">P2</strain>
    </source>
</reference>
<evidence type="ECO:0000313" key="6">
    <source>
        <dbReference type="EMBL" id="WFP16972.1"/>
    </source>
</evidence>
<evidence type="ECO:0000259" key="5">
    <source>
        <dbReference type="PROSITE" id="PS50977"/>
    </source>
</evidence>
<dbReference type="InterPro" id="IPR001647">
    <property type="entry name" value="HTH_TetR"/>
</dbReference>
<keyword evidence="2 4" id="KW-0238">DNA-binding</keyword>
<dbReference type="InterPro" id="IPR036271">
    <property type="entry name" value="Tet_transcr_reg_TetR-rel_C_sf"/>
</dbReference>
<dbReference type="Gene3D" id="1.10.10.60">
    <property type="entry name" value="Homeodomain-like"/>
    <property type="match status" value="1"/>
</dbReference>
<protein>
    <submittedName>
        <fullName evidence="6">TetR/AcrR family transcriptional regulator</fullName>
    </submittedName>
</protein>
<keyword evidence="3" id="KW-0804">Transcription</keyword>
<evidence type="ECO:0000256" key="1">
    <source>
        <dbReference type="ARBA" id="ARBA00023015"/>
    </source>
</evidence>